<accession>A0A367KDX3</accession>
<evidence type="ECO:0000313" key="1">
    <source>
        <dbReference type="EMBL" id="RCI00389.1"/>
    </source>
</evidence>
<evidence type="ECO:0000313" key="2">
    <source>
        <dbReference type="Proteomes" id="UP000252139"/>
    </source>
</evidence>
<proteinExistence type="predicted"/>
<gene>
    <name evidence="1" type="ORF">CU097_008959</name>
</gene>
<dbReference type="AlphaFoldDB" id="A0A367KDX3"/>
<comment type="caution">
    <text evidence="1">The sequence shown here is derived from an EMBL/GenBank/DDBJ whole genome shotgun (WGS) entry which is preliminary data.</text>
</comment>
<dbReference type="EMBL" id="PJQL01000063">
    <property type="protein sequence ID" value="RCI00389.1"/>
    <property type="molecule type" value="Genomic_DNA"/>
</dbReference>
<organism evidence="1 2">
    <name type="scientific">Rhizopus azygosporus</name>
    <name type="common">Rhizopus microsporus var. azygosporus</name>
    <dbReference type="NCBI Taxonomy" id="86630"/>
    <lineage>
        <taxon>Eukaryota</taxon>
        <taxon>Fungi</taxon>
        <taxon>Fungi incertae sedis</taxon>
        <taxon>Mucoromycota</taxon>
        <taxon>Mucoromycotina</taxon>
        <taxon>Mucoromycetes</taxon>
        <taxon>Mucorales</taxon>
        <taxon>Mucorineae</taxon>
        <taxon>Rhizopodaceae</taxon>
        <taxon>Rhizopus</taxon>
    </lineage>
</organism>
<reference evidence="1 2" key="1">
    <citation type="journal article" date="2018" name="G3 (Bethesda)">
        <title>Phylogenetic and Phylogenomic Definition of Rhizopus Species.</title>
        <authorList>
            <person name="Gryganskyi A.P."/>
            <person name="Golan J."/>
            <person name="Dolatabadi S."/>
            <person name="Mondo S."/>
            <person name="Robb S."/>
            <person name="Idnurm A."/>
            <person name="Muszewska A."/>
            <person name="Steczkiewicz K."/>
            <person name="Masonjones S."/>
            <person name="Liao H.L."/>
            <person name="Gajdeczka M.T."/>
            <person name="Anike F."/>
            <person name="Vuek A."/>
            <person name="Anishchenko I.M."/>
            <person name="Voigt K."/>
            <person name="de Hoog G.S."/>
            <person name="Smith M.E."/>
            <person name="Heitman J."/>
            <person name="Vilgalys R."/>
            <person name="Stajich J.E."/>
        </authorList>
    </citation>
    <scope>NUCLEOTIDE SEQUENCE [LARGE SCALE GENOMIC DNA]</scope>
    <source>
        <strain evidence="1 2">CBS 357.93</strain>
    </source>
</reference>
<keyword evidence="2" id="KW-1185">Reference proteome</keyword>
<name>A0A367KDX3_RHIAZ</name>
<sequence length="58" mass="6396">MPTGIASSVDRLLTSMIMSLSNSLTIDTMKSSLNVQLTTDSKYLADSHQYNTKYHGDL</sequence>
<protein>
    <submittedName>
        <fullName evidence="1">Uncharacterized protein</fullName>
    </submittedName>
</protein>
<dbReference type="Proteomes" id="UP000252139">
    <property type="component" value="Unassembled WGS sequence"/>
</dbReference>